<dbReference type="PROSITE" id="PS50889">
    <property type="entry name" value="S4"/>
    <property type="match status" value="1"/>
</dbReference>
<keyword evidence="2 4" id="KW-0413">Isomerase</keyword>
<dbReference type="Gene3D" id="3.30.2350.10">
    <property type="entry name" value="Pseudouridine synthase"/>
    <property type="match status" value="1"/>
</dbReference>
<dbReference type="InterPro" id="IPR006224">
    <property type="entry name" value="PsdUridine_synth_RluA-like_CS"/>
</dbReference>
<dbReference type="NCBIfam" id="TIGR00005">
    <property type="entry name" value="rluA_subfam"/>
    <property type="match status" value="1"/>
</dbReference>
<protein>
    <recommendedName>
        <fullName evidence="4">Pseudouridine synthase</fullName>
        <ecNumber evidence="4">5.4.99.-</ecNumber>
    </recommendedName>
</protein>
<dbReference type="SUPFAM" id="SSF55120">
    <property type="entry name" value="Pseudouridine synthase"/>
    <property type="match status" value="1"/>
</dbReference>
<dbReference type="Pfam" id="PF00849">
    <property type="entry name" value="PseudoU_synth_2"/>
    <property type="match status" value="1"/>
</dbReference>
<evidence type="ECO:0000256" key="3">
    <source>
        <dbReference type="PROSITE-ProRule" id="PRU00182"/>
    </source>
</evidence>
<keyword evidence="8" id="KW-1185">Reference proteome</keyword>
<evidence type="ECO:0000313" key="8">
    <source>
        <dbReference type="Proteomes" id="UP001162891"/>
    </source>
</evidence>
<comment type="catalytic activity">
    <reaction evidence="4">
        <text>a uridine in RNA = a pseudouridine in RNA</text>
        <dbReference type="Rhea" id="RHEA:48348"/>
        <dbReference type="Rhea" id="RHEA-COMP:12068"/>
        <dbReference type="Rhea" id="RHEA-COMP:12069"/>
        <dbReference type="ChEBI" id="CHEBI:65314"/>
        <dbReference type="ChEBI" id="CHEBI:65315"/>
    </reaction>
</comment>
<dbReference type="InterPro" id="IPR036986">
    <property type="entry name" value="S4_RNA-bd_sf"/>
</dbReference>
<dbReference type="InterPro" id="IPR002942">
    <property type="entry name" value="S4_RNA-bd"/>
</dbReference>
<evidence type="ECO:0000313" key="7">
    <source>
        <dbReference type="EMBL" id="BDG06726.1"/>
    </source>
</evidence>
<name>A0ABM7X4I9_9BACT</name>
<keyword evidence="3" id="KW-0694">RNA-binding</keyword>
<dbReference type="CDD" id="cd02869">
    <property type="entry name" value="PseudoU_synth_RluA_like"/>
    <property type="match status" value="1"/>
</dbReference>
<dbReference type="SUPFAM" id="SSF55174">
    <property type="entry name" value="Alpha-L RNA-binding motif"/>
    <property type="match status" value="1"/>
</dbReference>
<dbReference type="EMBL" id="AP025591">
    <property type="protein sequence ID" value="BDG06726.1"/>
    <property type="molecule type" value="Genomic_DNA"/>
</dbReference>
<gene>
    <name evidence="7" type="primary">rluD_3</name>
    <name evidence="7" type="ORF">AMOR_57220</name>
</gene>
<feature type="domain" description="RNA-binding S4" evidence="6">
    <location>
        <begin position="3"/>
        <end position="43"/>
    </location>
</feature>
<dbReference type="EC" id="5.4.99.-" evidence="4"/>
<reference evidence="8" key="1">
    <citation type="journal article" date="2022" name="Int. J. Syst. Evol. Microbiol.">
        <title>Anaeromyxobacter oryzae sp. nov., Anaeromyxobacter diazotrophicus sp. nov. and Anaeromyxobacter paludicola sp. nov., isolated from paddy soils.</title>
        <authorList>
            <person name="Itoh H."/>
            <person name="Xu Z."/>
            <person name="Mise K."/>
            <person name="Masuda Y."/>
            <person name="Ushijima N."/>
            <person name="Hayakawa C."/>
            <person name="Shiratori Y."/>
            <person name="Senoo K."/>
        </authorList>
    </citation>
    <scope>NUCLEOTIDE SEQUENCE [LARGE SCALE GENOMIC DNA]</scope>
    <source>
        <strain evidence="8">Red232</strain>
    </source>
</reference>
<organism evidence="7 8">
    <name type="scientific">Anaeromyxobacter oryzae</name>
    <dbReference type="NCBI Taxonomy" id="2918170"/>
    <lineage>
        <taxon>Bacteria</taxon>
        <taxon>Pseudomonadati</taxon>
        <taxon>Myxococcota</taxon>
        <taxon>Myxococcia</taxon>
        <taxon>Myxococcales</taxon>
        <taxon>Cystobacterineae</taxon>
        <taxon>Anaeromyxobacteraceae</taxon>
        <taxon>Anaeromyxobacter</taxon>
    </lineage>
</organism>
<dbReference type="InterPro" id="IPR006225">
    <property type="entry name" value="PsdUridine_synth_RluC/D"/>
</dbReference>
<dbReference type="Pfam" id="PF01479">
    <property type="entry name" value="S4"/>
    <property type="match status" value="1"/>
</dbReference>
<dbReference type="Gene3D" id="3.10.290.10">
    <property type="entry name" value="RNA-binding S4 domain"/>
    <property type="match status" value="1"/>
</dbReference>
<dbReference type="Proteomes" id="UP001162891">
    <property type="component" value="Chromosome"/>
</dbReference>
<comment type="similarity">
    <text evidence="1 4">Belongs to the pseudouridine synthase RluA family.</text>
</comment>
<evidence type="ECO:0000256" key="2">
    <source>
        <dbReference type="ARBA" id="ARBA00023235"/>
    </source>
</evidence>
<evidence type="ECO:0000256" key="4">
    <source>
        <dbReference type="RuleBase" id="RU362028"/>
    </source>
</evidence>
<proteinExistence type="inferred from homology"/>
<dbReference type="InterPro" id="IPR006145">
    <property type="entry name" value="PsdUridine_synth_RsuA/RluA"/>
</dbReference>
<evidence type="ECO:0000259" key="6">
    <source>
        <dbReference type="Pfam" id="PF01479"/>
    </source>
</evidence>
<accession>A0ABM7X4I9</accession>
<evidence type="ECO:0000256" key="1">
    <source>
        <dbReference type="ARBA" id="ARBA00010876"/>
    </source>
</evidence>
<dbReference type="InterPro" id="IPR050188">
    <property type="entry name" value="RluA_PseudoU_synthase"/>
</dbReference>
<dbReference type="PANTHER" id="PTHR21600:SF44">
    <property type="entry name" value="RIBOSOMAL LARGE SUBUNIT PSEUDOURIDINE SYNTHASE D"/>
    <property type="match status" value="1"/>
</dbReference>
<dbReference type="PANTHER" id="PTHR21600">
    <property type="entry name" value="MITOCHONDRIAL RNA PSEUDOURIDINE SYNTHASE"/>
    <property type="match status" value="1"/>
</dbReference>
<dbReference type="CDD" id="cd00165">
    <property type="entry name" value="S4"/>
    <property type="match status" value="1"/>
</dbReference>
<dbReference type="RefSeq" id="WP_248357205.1">
    <property type="nucleotide sequence ID" value="NZ_AP025591.1"/>
</dbReference>
<feature type="domain" description="Pseudouridine synthase RsuA/RluA-like" evidence="5">
    <location>
        <begin position="70"/>
        <end position="225"/>
    </location>
</feature>
<comment type="function">
    <text evidence="4">Responsible for synthesis of pseudouridine from uracil.</text>
</comment>
<sequence length="306" mass="32738">MALARLAPELSRARVQRLVEDGRVTVAGRAAKASARLRGGEAIEVELPPPEPSGLLAQDLPLAVLYDDADVLVLDKAAGMVVHPARGSPHSTVVNALLFRFGTAGAAAAEVPRLGLVHRLDKDTSGCLVVAKTEAALASLQAQWKGRTVEKTYLALCHGALAPAGRLDTPYGRHPRDRTRYTSRVKAGRRAVTEWRALERFGDAATLAEVTLHTGRTHQIRVHLAEAGHPLLGDATYGGTRREARLPADDPARRAAEAVGRQALHAARLAFDHPRTGRRVVCEAPVPGDLARALAVLRAAPPRARR</sequence>
<evidence type="ECO:0000259" key="5">
    <source>
        <dbReference type="Pfam" id="PF00849"/>
    </source>
</evidence>
<dbReference type="InterPro" id="IPR020103">
    <property type="entry name" value="PsdUridine_synth_cat_dom_sf"/>
</dbReference>
<dbReference type="PROSITE" id="PS01129">
    <property type="entry name" value="PSI_RLU"/>
    <property type="match status" value="1"/>
</dbReference>